<dbReference type="Proteomes" id="UP000201058">
    <property type="component" value="Segment"/>
</dbReference>
<dbReference type="RefSeq" id="YP_009116737.1">
    <property type="nucleotide sequence ID" value="NC_026242.1"/>
</dbReference>
<accession>A0A0B4VFL0</accession>
<gene>
    <name evidence="1" type="ORF">TONV_090</name>
</gene>
<evidence type="ECO:0000313" key="2">
    <source>
        <dbReference type="Proteomes" id="UP000201058"/>
    </source>
</evidence>
<keyword evidence="2" id="KW-1185">Reference proteome</keyword>
<proteinExistence type="predicted"/>
<evidence type="ECO:0000313" key="1">
    <source>
        <dbReference type="EMBL" id="AJD20150.1"/>
    </source>
</evidence>
<organism evidence="1 2">
    <name type="scientific">Tipula oleracea nudivirus</name>
    <dbReference type="NCBI Taxonomy" id="1546257"/>
    <lineage>
        <taxon>Viruses</taxon>
        <taxon>Viruses incertae sedis</taxon>
        <taxon>Naldaviricetes</taxon>
        <taxon>Lefavirales</taxon>
        <taxon>Nudiviridae</taxon>
        <taxon>Deltanudivirus</taxon>
        <taxon>Deltanudivirus tipoleraceae</taxon>
    </lineage>
</organism>
<reference evidence="1 2" key="1">
    <citation type="journal article" date="2015" name="J. Virol.">
        <title>The genome of the nucleopolyhedrosis-causing virus from Tipula oleracea sheds new light on the Nudiviridae family.</title>
        <authorList>
            <person name="Bezier A."/>
            <person name="Theze J."/>
            <person name="Gavory F."/>
            <person name="Gaillard J."/>
            <person name="Poulain J."/>
            <person name="Drezen J.M."/>
            <person name="Herniou E.A."/>
        </authorList>
    </citation>
    <scope>NUCLEOTIDE SEQUENCE [LARGE SCALE GENOMIC DNA]</scope>
    <source>
        <strain evidence="1">35</strain>
    </source>
</reference>
<protein>
    <submittedName>
        <fullName evidence="1">Uncharacterized protein</fullName>
    </submittedName>
</protein>
<dbReference type="EMBL" id="KM610234">
    <property type="protein sequence ID" value="AJD20150.1"/>
    <property type="molecule type" value="Genomic_DNA"/>
</dbReference>
<dbReference type="GeneID" id="22921804"/>
<name>A0A0B4VFL0_9VIRU</name>
<sequence>MKKINKLKTSIKRKNLFYFLSFNFNILKSEVIINLKKMSVSKTIVKHTKKNIITKEDVKNILQSPKDLENYLWTNRTFISGFGFDDEPITKPLSTIELYKSCINKNINFKLDCLEDLKLSKTIIYMSALEQLIHCSPKLKRLEIKNCEIYDDLEGLNEEIINNTIESLKITWTKFDFNFYIFIDKFYMLNKLTIDLTGLRFRYDVDQSIKFISELQEILNVKIILILHCDSLNDPENMRLYKEKMRSLCKKNKNEMKIKNKTKLK</sequence>
<dbReference type="KEGG" id="vg:22921804"/>